<dbReference type="Pfam" id="PF18962">
    <property type="entry name" value="Por_Secre_tail"/>
    <property type="match status" value="1"/>
</dbReference>
<dbReference type="InterPro" id="IPR026444">
    <property type="entry name" value="Secre_tail"/>
</dbReference>
<dbReference type="AlphaFoldDB" id="A0A3E0EMQ8"/>
<comment type="caution">
    <text evidence="3">The sequence shown here is derived from an EMBL/GenBank/DDBJ whole genome shotgun (WGS) entry which is preliminary data.</text>
</comment>
<sequence length="156" mass="17601">MNTNLNYLICNSNRLANLNLKNGKNVNFGDTHIDFTENLNLICIQVDDVDYSNLNWPNKKNFYATYSTSCSWLGISEAIFDKIAVYPNPTKEELYIDNIILEKATVYNVSGQLVRTFTLDSANTNNTINLSGLPKGVYFVYLINQDAASVKKVIVE</sequence>
<evidence type="ECO:0000256" key="1">
    <source>
        <dbReference type="ARBA" id="ARBA00022729"/>
    </source>
</evidence>
<gene>
    <name evidence="3" type="ORF">C8P67_105158</name>
</gene>
<dbReference type="NCBIfam" id="TIGR04183">
    <property type="entry name" value="Por_Secre_tail"/>
    <property type="match status" value="1"/>
</dbReference>
<protein>
    <submittedName>
        <fullName evidence="3">Putative secreted protein (Por secretion system target)</fullName>
    </submittedName>
</protein>
<evidence type="ECO:0000259" key="2">
    <source>
        <dbReference type="Pfam" id="PF18962"/>
    </source>
</evidence>
<evidence type="ECO:0000313" key="4">
    <source>
        <dbReference type="Proteomes" id="UP000257136"/>
    </source>
</evidence>
<organism evidence="3 4">
    <name type="scientific">Flavobacterium aquicola</name>
    <dbReference type="NCBI Taxonomy" id="1682742"/>
    <lineage>
        <taxon>Bacteria</taxon>
        <taxon>Pseudomonadati</taxon>
        <taxon>Bacteroidota</taxon>
        <taxon>Flavobacteriia</taxon>
        <taxon>Flavobacteriales</taxon>
        <taxon>Flavobacteriaceae</taxon>
        <taxon>Flavobacterium</taxon>
    </lineage>
</organism>
<keyword evidence="1" id="KW-0732">Signal</keyword>
<proteinExistence type="predicted"/>
<evidence type="ECO:0000313" key="3">
    <source>
        <dbReference type="EMBL" id="REG98993.1"/>
    </source>
</evidence>
<keyword evidence="4" id="KW-1185">Reference proteome</keyword>
<accession>A0A3E0EMQ8</accession>
<dbReference type="Proteomes" id="UP000257136">
    <property type="component" value="Unassembled WGS sequence"/>
</dbReference>
<name>A0A3E0EMQ8_9FLAO</name>
<feature type="domain" description="Secretion system C-terminal sorting" evidence="2">
    <location>
        <begin position="85"/>
        <end position="155"/>
    </location>
</feature>
<dbReference type="EMBL" id="QUNI01000005">
    <property type="protein sequence ID" value="REG98993.1"/>
    <property type="molecule type" value="Genomic_DNA"/>
</dbReference>
<reference evidence="3 4" key="1">
    <citation type="submission" date="2018-08" db="EMBL/GenBank/DDBJ databases">
        <title>Genomic Encyclopedia of Archaeal and Bacterial Type Strains, Phase II (KMG-II): from individual species to whole genera.</title>
        <authorList>
            <person name="Goeker M."/>
        </authorList>
    </citation>
    <scope>NUCLEOTIDE SEQUENCE [LARGE SCALE GENOMIC DNA]</scope>
    <source>
        <strain evidence="3 4">DSM 100880</strain>
    </source>
</reference>